<feature type="compositionally biased region" description="Basic and acidic residues" evidence="8">
    <location>
        <begin position="533"/>
        <end position="545"/>
    </location>
</feature>
<dbReference type="PANTHER" id="PTHR45161">
    <property type="entry name" value="CYTOSKELETON-ASSOCIATED PROTEIN 4"/>
    <property type="match status" value="1"/>
</dbReference>
<dbReference type="GO" id="GO:0003676">
    <property type="term" value="F:nucleic acid binding"/>
    <property type="evidence" value="ECO:0007669"/>
    <property type="project" value="InterPro"/>
</dbReference>
<dbReference type="OrthoDB" id="378346at2759"/>
<dbReference type="KEGG" id="pcot:PCOAH_00021600"/>
<evidence type="ECO:0000256" key="3">
    <source>
        <dbReference type="ARBA" id="ARBA00022475"/>
    </source>
</evidence>
<comment type="subcellular location">
    <subcellularLocation>
        <location evidence="1">Cell membrane</location>
    </subcellularLocation>
    <subcellularLocation>
        <location evidence="2">Cytoplasm</location>
    </subcellularLocation>
</comment>
<keyword evidence="10" id="KW-1185">Reference proteome</keyword>
<dbReference type="PANTHER" id="PTHR45161:SF1">
    <property type="entry name" value="CYTOSKELETON-ASSOCIATED PROTEIN 4"/>
    <property type="match status" value="1"/>
</dbReference>
<evidence type="ECO:0000313" key="10">
    <source>
        <dbReference type="Proteomes" id="UP000092716"/>
    </source>
</evidence>
<keyword evidence="6" id="KW-0472">Membrane</keyword>
<feature type="coiled-coil region" evidence="7">
    <location>
        <begin position="771"/>
        <end position="850"/>
    </location>
</feature>
<proteinExistence type="predicted"/>
<accession>A0A1B1DYB2</accession>
<feature type="region of interest" description="Disordered" evidence="8">
    <location>
        <begin position="225"/>
        <end position="272"/>
    </location>
</feature>
<evidence type="ECO:0000256" key="8">
    <source>
        <dbReference type="SAM" id="MobiDB-lite"/>
    </source>
</evidence>
<evidence type="ECO:0000256" key="1">
    <source>
        <dbReference type="ARBA" id="ARBA00004236"/>
    </source>
</evidence>
<dbReference type="RefSeq" id="XP_019914453.1">
    <property type="nucleotide sequence ID" value="XM_020058967.1"/>
</dbReference>
<evidence type="ECO:0000256" key="4">
    <source>
        <dbReference type="ARBA" id="ARBA00022490"/>
    </source>
</evidence>
<feature type="compositionally biased region" description="Basic and acidic residues" evidence="8">
    <location>
        <begin position="470"/>
        <end position="481"/>
    </location>
</feature>
<evidence type="ECO:0000313" key="9">
    <source>
        <dbReference type="EMBL" id="ANQ07758.1"/>
    </source>
</evidence>
<dbReference type="InterPro" id="IPR002052">
    <property type="entry name" value="DNA_methylase_N6_adenine_CS"/>
</dbReference>
<feature type="region of interest" description="Disordered" evidence="8">
    <location>
        <begin position="61"/>
        <end position="91"/>
    </location>
</feature>
<feature type="compositionally biased region" description="Low complexity" evidence="8">
    <location>
        <begin position="226"/>
        <end position="238"/>
    </location>
</feature>
<feature type="compositionally biased region" description="Basic and acidic residues" evidence="8">
    <location>
        <begin position="391"/>
        <end position="402"/>
    </location>
</feature>
<dbReference type="EMBL" id="CP016246">
    <property type="protein sequence ID" value="ANQ07758.1"/>
    <property type="molecule type" value="Genomic_DNA"/>
</dbReference>
<feature type="compositionally biased region" description="Polar residues" evidence="8">
    <location>
        <begin position="598"/>
        <end position="617"/>
    </location>
</feature>
<organism evidence="9 10">
    <name type="scientific">Plasmodium coatneyi</name>
    <dbReference type="NCBI Taxonomy" id="208452"/>
    <lineage>
        <taxon>Eukaryota</taxon>
        <taxon>Sar</taxon>
        <taxon>Alveolata</taxon>
        <taxon>Apicomplexa</taxon>
        <taxon>Aconoidasida</taxon>
        <taxon>Haemosporida</taxon>
        <taxon>Plasmodiidae</taxon>
        <taxon>Plasmodium</taxon>
    </lineage>
</organism>
<gene>
    <name evidence="9" type="ORF">PCOAH_00021600</name>
</gene>
<dbReference type="VEuPathDB" id="PlasmoDB:PCOAH_00021600"/>
<feature type="coiled-coil region" evidence="7">
    <location>
        <begin position="1450"/>
        <end position="1520"/>
    </location>
</feature>
<dbReference type="Proteomes" id="UP000092716">
    <property type="component" value="Chromosome 8"/>
</dbReference>
<dbReference type="GO" id="GO:0005886">
    <property type="term" value="C:plasma membrane"/>
    <property type="evidence" value="ECO:0007669"/>
    <property type="project" value="UniProtKB-SubCell"/>
</dbReference>
<dbReference type="GeneID" id="30908886"/>
<feature type="compositionally biased region" description="Basic and acidic residues" evidence="8">
    <location>
        <begin position="565"/>
        <end position="575"/>
    </location>
</feature>
<feature type="compositionally biased region" description="Basic and acidic residues" evidence="8">
    <location>
        <begin position="490"/>
        <end position="503"/>
    </location>
</feature>
<feature type="region of interest" description="Disordered" evidence="8">
    <location>
        <begin position="127"/>
        <end position="152"/>
    </location>
</feature>
<protein>
    <submittedName>
        <fullName evidence="9">Uncharacterized protein</fullName>
    </submittedName>
</protein>
<reference evidence="10" key="1">
    <citation type="submission" date="2016-06" db="EMBL/GenBank/DDBJ databases">
        <title>First high quality genome sequence of Plasmodium coatneyi using continuous long reads from single molecule, real-time sequencing.</title>
        <authorList>
            <person name="Chien J.-T."/>
            <person name="Pakala S.B."/>
            <person name="Geraldo J.A."/>
            <person name="Lapp S.A."/>
            <person name="Barnwell J.W."/>
            <person name="Kissinger J.C."/>
            <person name="Galinski M.R."/>
            <person name="Humphrey J.C."/>
        </authorList>
    </citation>
    <scope>NUCLEOTIDE SEQUENCE [LARGE SCALE GENOMIC DNA]</scope>
    <source>
        <strain evidence="10">Hackeri</strain>
    </source>
</reference>
<feature type="compositionally biased region" description="Basic residues" evidence="8">
    <location>
        <begin position="454"/>
        <end position="469"/>
    </location>
</feature>
<feature type="compositionally biased region" description="Acidic residues" evidence="8">
    <location>
        <begin position="709"/>
        <end position="725"/>
    </location>
</feature>
<feature type="region of interest" description="Disordered" evidence="8">
    <location>
        <begin position="671"/>
        <end position="758"/>
    </location>
</feature>
<keyword evidence="7" id="KW-0175">Coiled coil</keyword>
<evidence type="ECO:0000256" key="5">
    <source>
        <dbReference type="ARBA" id="ARBA00022553"/>
    </source>
</evidence>
<keyword evidence="3" id="KW-1003">Cell membrane</keyword>
<dbReference type="GO" id="GO:0005737">
    <property type="term" value="C:cytoplasm"/>
    <property type="evidence" value="ECO:0007669"/>
    <property type="project" value="UniProtKB-SubCell"/>
</dbReference>
<feature type="region of interest" description="Disordered" evidence="8">
    <location>
        <begin position="335"/>
        <end position="370"/>
    </location>
</feature>
<evidence type="ECO:0000256" key="2">
    <source>
        <dbReference type="ARBA" id="ARBA00004496"/>
    </source>
</evidence>
<keyword evidence="4" id="KW-0963">Cytoplasm</keyword>
<dbReference type="GO" id="GO:0032259">
    <property type="term" value="P:methylation"/>
    <property type="evidence" value="ECO:0007669"/>
    <property type="project" value="InterPro"/>
</dbReference>
<evidence type="ECO:0000256" key="7">
    <source>
        <dbReference type="SAM" id="Coils"/>
    </source>
</evidence>
<feature type="region of interest" description="Disordered" evidence="8">
    <location>
        <begin position="385"/>
        <end position="650"/>
    </location>
</feature>
<evidence type="ECO:0000256" key="6">
    <source>
        <dbReference type="ARBA" id="ARBA00023136"/>
    </source>
</evidence>
<feature type="coiled-coil region" evidence="7">
    <location>
        <begin position="943"/>
        <end position="1421"/>
    </location>
</feature>
<dbReference type="PROSITE" id="PS00092">
    <property type="entry name" value="N6_MTASE"/>
    <property type="match status" value="1"/>
</dbReference>
<sequence>MERRIGCVYKIKESRRGKGLCKPADEAKKKGARLCYLSDKQENATTTAADEASMLSEAASIVDDSSCRTETHSNANGRGTNPFEAPQWNSNVDDPPFSHSKLRTDEGESYLNNIDVNDESDPVKEESEGMIRSSSPLPETAYQRQRRGGITREADRMHSSIGEEDEIVHMGVSFCEEVPLEGRTEQHRQYSGGDAAYSVYAARANCMDGGLEDDNWVDAALAGADSNSTQNTGNNTSNCPRGSHFVSSDQEEGVGRMNPPEQNDKQPDSEDDDEIKNILDVLQNLKNYNFDDTGNFDNDAIYEPFDDDVEGEETGKSVMDPFVQERNAPFLESEYVFNDPTGGGAMNGEVSASVAEGDAPNDSNEREYLDLQKIKEKYRRYNFSLSDVDEEGKNESHHSKDEEPTDNPQEGEVGGEEETGCTNDVASEMPHDDKRMSNAVDGEDAEDKRNTPNKVKKRKKKKRNGKKGKTYSEHFDGHDRSVPSNGQRVSSEDHPSSGERISGDDGESNPIFVDTPVGEVPADENCEPIVETAKMESTENEKKNNQDGVVFNECNSSTETGVPSGKDEVEREEKIRRKILLKQNIDNLNNKGGDKHNGATQNEGTWTSPNFQNQVENTKGIVGNPPYGDLSEEVKNIINSNDSNGEDENHLEFDHYLSKLHNLKSLLRQEVTQSDEEVGGETAQRRKDSSSSFEMDEAGCAKGSKGEAEKEDVEVDEDDAVDADDVNNAGTPDEWSKSNTPKEFPHPRARKRGPPGELTIEGTIEEHPVHVELLSERNVQLKREVKSLQREMVRYKKMEKTFHKNKEKYKTKLTLIREYEKKIDHMIMDLKKLKDTCTSKEKKLTRFEKVVKYMNEQFAMSKIQFENKMNEYVLFLKKKDSEIYMLKEIIKEKEKIVTFNETILKQYKNDIDDMLRQNIERVEHVKAKLKTQQDLITEKDSKIKTLEGDVRSYTDQLNKMENKMKKVMHEREVDEEKWKEVENNYQKEKKKNNDLINQVEQLGRENKELHYKVESLLQNEKNIMNGKVELVQSQKELSMENEKMKKEIDVLLNEKAQMQEQCNILSAENGKINDQIGNLQREKNEQEVELVKLKEEVTKLREEFSKLEEKHSKLVLEKDQIEGKCLTQQGEKDALQNELHEMKRKMEDYMNENGKVKEMLDEMTSKSGKEVQKLKEHIKDLEDKLEEQNTLYCKEKEVIQNLSKEKNKFIKECERLKSRNKKIISRLKENEVKNKTKMEEIEREKNQSMQKEKNNFAQKVHSLEEAFQNTYNELQEEKNSLKEELDDVKTTNEDLKKKAQNLLNVNEVLIKEMKTYNEEKDKFIKGLKNIKVAYLKMRNENEQLKKDAFAYIKKDVEENYVPLSAHNQLLQEQKSLVEEKDTLQAQLKEKETLIEKLHKDKTDLDESLTRLSKENEELSTNIRVKNKITEDVTANVEKLKTDLTNKDEEVKKKVLEVKKIERDYKKLLDDYKSEKKSLISKYENELDDYLRKCELAHAKYKKCEEEIKELKNKLKVKDEVIEYTHKEIENIKESFCNEYECKIKDVVEEKDKEVYAIQRRCKELHEDNNMNKNEIAKLSKLLEGANKKIKKRDMEMYILLEENKKQKEKAAKKMTKVNELLNNLQKEYTDSIP</sequence>
<dbReference type="GO" id="GO:0008168">
    <property type="term" value="F:methyltransferase activity"/>
    <property type="evidence" value="ECO:0007669"/>
    <property type="project" value="InterPro"/>
</dbReference>
<name>A0A1B1DYB2_9APIC</name>
<feature type="coiled-coil region" evidence="7">
    <location>
        <begin position="1568"/>
        <end position="1627"/>
    </location>
</feature>
<keyword evidence="5" id="KW-0597">Phosphoprotein</keyword>